<dbReference type="AlphaFoldDB" id="E8M2V8"/>
<accession>E8M2V8</accession>
<dbReference type="InterPro" id="IPR016024">
    <property type="entry name" value="ARM-type_fold"/>
</dbReference>
<name>E8M2V8_PHOS4</name>
<dbReference type="GeneID" id="95568130"/>
<evidence type="ECO:0008006" key="3">
    <source>
        <dbReference type="Google" id="ProtNLM"/>
    </source>
</evidence>
<dbReference type="SUPFAM" id="SSF48371">
    <property type="entry name" value="ARM repeat"/>
    <property type="match status" value="1"/>
</dbReference>
<sequence length="764" mass="85738">MQQTINSATQTVDVDVERKSQQLLVKLLEFGDEAQRCYSARAVADSHCEAAISALNQNLYHHDPDVVVDASHALATLSGGDIESLIDVAQHHPEGDARLAALDALANQISRHDVEIVFTDIALGRDAGDQWGISSDWDDWWDIQLKAVQVLISQPKHHFLGVYHQVLEQDPEPELEAVLYQGIAQLDPSWITDQLLHSPLMTKRKLLKSLRFSNAQIAKAFLFRHLNDEDALVRRIALEALADKEAYEYFWDVARLLQDDDSAVQNSALMALERLSSYDVLDKKRLHGYLKCAPEKARAQIIQLMEGMNLEQSDYPSLLEFAQHPDSLIALMRHCRSGKVPTDVQQQIVIRVRNALQKPSLETHVQLQLIRALDQIENYIDLIFPLLEKRVAEVDEQTQQAKYCASVRQASLDIVSHHAIPACQHLLRTTLFGLEAYPDSIAVETASDTDPSEAELLAVLEQHQVPVQVENENQPTSTLGAISQSNLQAKLVPMQTIDDQQGHIVDMVDELDEEYQEFAQAVKSNFDSADKLDLNRKKIARLPEFDNKILVLRSLGQSRHPDAIEWLVEALLGASEAEMVEIFQSLARQKRSHPKAKSADNGIGAVGKVLFSGQELTQQSAVKFLIYVPASKAVPLLIEACASRHEHVRLCALFSLEPHLNKVPTLLKPQVEQVVKQALNDQANGVRKQALKLACLMRQNWQVELGISLSLLVELALDDDECHSVAFERFPCEKNQVLNWLHEHWSSLSPQQQPNAIRLFGALL</sequence>
<dbReference type="eggNOG" id="ENOG5031NYR">
    <property type="taxonomic scope" value="Bacteria"/>
</dbReference>
<protein>
    <recommendedName>
        <fullName evidence="3">HEAT repeat-containing protein</fullName>
    </recommendedName>
</protein>
<dbReference type="Gene3D" id="1.25.10.10">
    <property type="entry name" value="Leucine-rich Repeat Variant"/>
    <property type="match status" value="3"/>
</dbReference>
<dbReference type="EMBL" id="AEVT01000018">
    <property type="protein sequence ID" value="EGA71616.1"/>
    <property type="molecule type" value="Genomic_DNA"/>
</dbReference>
<organism evidence="1 2">
    <name type="scientific">Vibrio sinaloensis DSM 21326</name>
    <dbReference type="NCBI Taxonomy" id="945550"/>
    <lineage>
        <taxon>Bacteria</taxon>
        <taxon>Pseudomonadati</taxon>
        <taxon>Pseudomonadota</taxon>
        <taxon>Gammaproteobacteria</taxon>
        <taxon>Vibrionales</taxon>
        <taxon>Vibrionaceae</taxon>
        <taxon>Vibrio</taxon>
        <taxon>Vibrio oreintalis group</taxon>
    </lineage>
</organism>
<proteinExistence type="predicted"/>
<evidence type="ECO:0000313" key="2">
    <source>
        <dbReference type="Proteomes" id="UP000006228"/>
    </source>
</evidence>
<evidence type="ECO:0000313" key="1">
    <source>
        <dbReference type="EMBL" id="EGA71616.1"/>
    </source>
</evidence>
<dbReference type="RefSeq" id="WP_008074296.1">
    <property type="nucleotide sequence ID" value="NZ_AEVT01000018.1"/>
</dbReference>
<gene>
    <name evidence="1" type="ORF">VISI1226_12556</name>
</gene>
<comment type="caution">
    <text evidence="1">The sequence shown here is derived from an EMBL/GenBank/DDBJ whole genome shotgun (WGS) entry which is preliminary data.</text>
</comment>
<dbReference type="InterPro" id="IPR011989">
    <property type="entry name" value="ARM-like"/>
</dbReference>
<dbReference type="Proteomes" id="UP000006228">
    <property type="component" value="Unassembled WGS sequence"/>
</dbReference>
<dbReference type="OrthoDB" id="7051732at2"/>
<reference evidence="1 2" key="1">
    <citation type="journal article" date="2012" name="Int. J. Syst. Evol. Microbiol.">
        <title>Vibrio caribbeanicus sp. nov., isolated from the marine sponge Scleritoderma cyanea.</title>
        <authorList>
            <person name="Hoffmann M."/>
            <person name="Monday S.R."/>
            <person name="Allard M.W."/>
            <person name="Strain E.A."/>
            <person name="Whittaker P."/>
            <person name="Naum M."/>
            <person name="McCarthy P.J."/>
            <person name="Lopez J.V."/>
            <person name="Fischer M."/>
            <person name="Brown E.W."/>
        </authorList>
    </citation>
    <scope>NUCLEOTIDE SEQUENCE [LARGE SCALE GENOMIC DNA]</scope>
    <source>
        <strain evidence="2">DSMZ 21326</strain>
    </source>
</reference>